<protein>
    <submittedName>
        <fullName evidence="8">SusD family protein</fullName>
    </submittedName>
</protein>
<keyword evidence="5" id="KW-0998">Cell outer membrane</keyword>
<evidence type="ECO:0000256" key="1">
    <source>
        <dbReference type="ARBA" id="ARBA00004442"/>
    </source>
</evidence>
<comment type="subcellular location">
    <subcellularLocation>
        <location evidence="1">Cell outer membrane</location>
    </subcellularLocation>
</comment>
<evidence type="ECO:0000259" key="7">
    <source>
        <dbReference type="Pfam" id="PF14322"/>
    </source>
</evidence>
<dbReference type="InterPro" id="IPR011990">
    <property type="entry name" value="TPR-like_helical_dom_sf"/>
</dbReference>
<dbReference type="InterPro" id="IPR033985">
    <property type="entry name" value="SusD-like_N"/>
</dbReference>
<keyword evidence="4" id="KW-0472">Membrane</keyword>
<keyword evidence="3" id="KW-0732">Signal</keyword>
<dbReference type="Proteomes" id="UP000044026">
    <property type="component" value="Unassembled WGS sequence"/>
</dbReference>
<evidence type="ECO:0000256" key="5">
    <source>
        <dbReference type="ARBA" id="ARBA00023237"/>
    </source>
</evidence>
<dbReference type="RefSeq" id="WP_042002120.1">
    <property type="nucleotide sequence ID" value="NZ_CP022382.1"/>
</dbReference>
<feature type="domain" description="SusD-like N-terminal" evidence="7">
    <location>
        <begin position="93"/>
        <end position="218"/>
    </location>
</feature>
<evidence type="ECO:0000256" key="2">
    <source>
        <dbReference type="ARBA" id="ARBA00006275"/>
    </source>
</evidence>
<organism evidence="8 9">
    <name type="scientific">Capnocytophaga canimorsus</name>
    <dbReference type="NCBI Taxonomy" id="28188"/>
    <lineage>
        <taxon>Bacteria</taxon>
        <taxon>Pseudomonadati</taxon>
        <taxon>Bacteroidota</taxon>
        <taxon>Flavobacteriia</taxon>
        <taxon>Flavobacteriales</taxon>
        <taxon>Flavobacteriaceae</taxon>
        <taxon>Capnocytophaga</taxon>
    </lineage>
</organism>
<evidence type="ECO:0000313" key="8">
    <source>
        <dbReference type="EMBL" id="CEN41288.1"/>
    </source>
</evidence>
<evidence type="ECO:0000259" key="6">
    <source>
        <dbReference type="Pfam" id="PF07980"/>
    </source>
</evidence>
<sequence>MKTIKKIALILSIALVFNACQFLDIVPDEIATEKDAFKNQRTTEGFLYSCYSYLPQPNHGTASLDFMTGDEVVTAFEHETFANFPKGNFTASSPSISYWNTLFQGIRQCYILKNNIDGVYDINPDTKNDYVAQADFLIAYYHFLLLRSYGPIILVKTEPNLNTPASDFLSRSPYDECVDWIAAKFDEVIPRLPKKREGEQYGLATSIAAKAIKARMLLYAASPLFNGNADFYANFTDKDGNPMMNNSFSLAKWERAKVACKEAIDDAEAYGYRLYVGTDAAYSDTPEPKDLTQRGLRFSTIDKANSEVIWAETRHEGAYALQNKSRPYWGGTWNGVAPTLTMLERFYTEKGLPIDVDPDFDYANRYGIVSFDATDNLVKGEGETLLFNMKREPRFYAWVAFHGGYYECRGNAVANTQNTNQNLPYLPKYKRGDGNAKLVTFFTRNDNCGKRDRSNDFSPTGFLNKKGVHPANTADGNINYPKNVPWPIVRLGELYLNYAEACVETGDIAEAKLYTNKVRVRAGIPTLDESWGSIGVSLDQAKLREVVRQERMIELYLENHNFWDIRRWKLAEKYFGTKVRGMNVNGADLPSFAKEVEVGVVRNFNSPAHYLMPIPIGEINKNAKLVQNPGY</sequence>
<comment type="similarity">
    <text evidence="2">Belongs to the SusD family.</text>
</comment>
<dbReference type="Pfam" id="PF14322">
    <property type="entry name" value="SusD-like_3"/>
    <property type="match status" value="1"/>
</dbReference>
<dbReference type="GeneID" id="69580243"/>
<feature type="domain" description="RagB/SusD" evidence="6">
    <location>
        <begin position="306"/>
        <end position="631"/>
    </location>
</feature>
<dbReference type="SUPFAM" id="SSF48452">
    <property type="entry name" value="TPR-like"/>
    <property type="match status" value="1"/>
</dbReference>
<dbReference type="Gene3D" id="1.25.40.390">
    <property type="match status" value="1"/>
</dbReference>
<dbReference type="InterPro" id="IPR012944">
    <property type="entry name" value="SusD_RagB_dom"/>
</dbReference>
<dbReference type="GO" id="GO:0009279">
    <property type="term" value="C:cell outer membrane"/>
    <property type="evidence" value="ECO:0007669"/>
    <property type="project" value="UniProtKB-SubCell"/>
</dbReference>
<dbReference type="AlphaFoldDB" id="A0A0B7HUX2"/>
<evidence type="ECO:0000256" key="4">
    <source>
        <dbReference type="ARBA" id="ARBA00023136"/>
    </source>
</evidence>
<dbReference type="Pfam" id="PF07980">
    <property type="entry name" value="SusD_RagB"/>
    <property type="match status" value="1"/>
</dbReference>
<accession>A0A0B7HUX2</accession>
<evidence type="ECO:0000313" key="9">
    <source>
        <dbReference type="Proteomes" id="UP000044026"/>
    </source>
</evidence>
<dbReference type="EMBL" id="CDOE01000079">
    <property type="protein sequence ID" value="CEN41288.1"/>
    <property type="molecule type" value="Genomic_DNA"/>
</dbReference>
<reference evidence="8 9" key="1">
    <citation type="submission" date="2015-01" db="EMBL/GenBank/DDBJ databases">
        <authorList>
            <person name="Xiang T."/>
            <person name="Song Y."/>
            <person name="Huang L."/>
            <person name="Wang B."/>
            <person name="Wu P."/>
        </authorList>
    </citation>
    <scope>NUCLEOTIDE SEQUENCE [LARGE SCALE GENOMIC DNA]</scope>
    <source>
        <strain evidence="8 9">Cc12</strain>
    </source>
</reference>
<evidence type="ECO:0000256" key="3">
    <source>
        <dbReference type="ARBA" id="ARBA00022729"/>
    </source>
</evidence>
<name>A0A0B7HUX2_9FLAO</name>
<gene>
    <name evidence="8" type="ORF">CCAN12_800139</name>
</gene>
<proteinExistence type="inferred from homology"/>